<dbReference type="Proteomes" id="UP000273405">
    <property type="component" value="Unassembled WGS sequence"/>
</dbReference>
<feature type="compositionally biased region" description="Acidic residues" evidence="1">
    <location>
        <begin position="24"/>
        <end position="36"/>
    </location>
</feature>
<dbReference type="InterPro" id="IPR011990">
    <property type="entry name" value="TPR-like_helical_dom_sf"/>
</dbReference>
<gene>
    <name evidence="4" type="ORF">D7X12_21860</name>
</gene>
<keyword evidence="5" id="KW-1185">Reference proteome</keyword>
<dbReference type="SMART" id="SM00240">
    <property type="entry name" value="FHA"/>
    <property type="match status" value="1"/>
</dbReference>
<dbReference type="Pfam" id="PF00498">
    <property type="entry name" value="FHA"/>
    <property type="match status" value="1"/>
</dbReference>
<evidence type="ECO:0000259" key="3">
    <source>
        <dbReference type="PROSITE" id="PS50006"/>
    </source>
</evidence>
<dbReference type="Gene3D" id="2.60.200.20">
    <property type="match status" value="1"/>
</dbReference>
<keyword evidence="2" id="KW-0812">Transmembrane</keyword>
<evidence type="ECO:0000256" key="1">
    <source>
        <dbReference type="SAM" id="MobiDB-lite"/>
    </source>
</evidence>
<proteinExistence type="predicted"/>
<dbReference type="AlphaFoldDB" id="A0A3A8NFR2"/>
<dbReference type="EMBL" id="RAWG01000143">
    <property type="protein sequence ID" value="RKH40045.1"/>
    <property type="molecule type" value="Genomic_DNA"/>
</dbReference>
<feature type="domain" description="FHA" evidence="3">
    <location>
        <begin position="113"/>
        <end position="162"/>
    </location>
</feature>
<evidence type="ECO:0000313" key="4">
    <source>
        <dbReference type="EMBL" id="RKH40045.1"/>
    </source>
</evidence>
<evidence type="ECO:0000313" key="5">
    <source>
        <dbReference type="Proteomes" id="UP000273405"/>
    </source>
</evidence>
<dbReference type="PROSITE" id="PS50006">
    <property type="entry name" value="FHA_DOMAIN"/>
    <property type="match status" value="1"/>
</dbReference>
<evidence type="ECO:0000256" key="2">
    <source>
        <dbReference type="SAM" id="Phobius"/>
    </source>
</evidence>
<feature type="compositionally biased region" description="Low complexity" evidence="1">
    <location>
        <begin position="293"/>
        <end position="312"/>
    </location>
</feature>
<comment type="caution">
    <text evidence="4">The sequence shown here is derived from an EMBL/GenBank/DDBJ whole genome shotgun (WGS) entry which is preliminary data.</text>
</comment>
<feature type="region of interest" description="Disordered" evidence="1">
    <location>
        <begin position="1"/>
        <end position="74"/>
    </location>
</feature>
<dbReference type="InterPro" id="IPR050923">
    <property type="entry name" value="Cell_Proc_Reg/RNA_Proc"/>
</dbReference>
<sequence>MAPPNPKRPPRPPRPPGQQATPDDPGEELPFDEDEVAPLQADDPRPQRVPQYPAGPRRVKRRVPGERTKSDRELLPRYDWQKEYSDPGLAPAFLYVERGPGVGQLVPLHQGSITLGRSSTSDLRLQHASISRRHAQLTRRGNTFTVRDLGSQNGTFVNRSRIKGEVEVRPGDELSLGNASLRLRGPGAAPATLKTALDPLLARQGKRSVGVVAVALAAAVVGSAVAALISVVALQMKEAPSARALAEGASQKGAGTPAVRAPETEVRVPGEVAPAAVQGAEAASGREPSGKDAPPVEAKVPVPEATAAPKPTLSAGPREGAAAAKDGATGPSATEIAQGLRDGTAAPKGPSDDAAATKDGASGPRATEIARGLREGTASTKTGESGPEASSVARRKGALAASAQGTPDERARADILARYESGDVSGALAQARRANLAPLVQQLTRFQTAEASARTALAKQDRPRALDALIAAVQLDQALSQGWSRHGTGLRRQLAGLYVRTGMDAARARDWADAREAFNEALKHDANNAEAREQLAALETQAPPATAPAP</sequence>
<dbReference type="OrthoDB" id="9815925at2"/>
<dbReference type="CDD" id="cd00060">
    <property type="entry name" value="FHA"/>
    <property type="match status" value="1"/>
</dbReference>
<protein>
    <submittedName>
        <fullName evidence="4">FHA domain-containing protein</fullName>
    </submittedName>
</protein>
<dbReference type="InterPro" id="IPR008984">
    <property type="entry name" value="SMAD_FHA_dom_sf"/>
</dbReference>
<feature type="region of interest" description="Disordered" evidence="1">
    <location>
        <begin position="247"/>
        <end position="409"/>
    </location>
</feature>
<dbReference type="PANTHER" id="PTHR23308">
    <property type="entry name" value="NUCLEAR INHIBITOR OF PROTEIN PHOSPHATASE-1"/>
    <property type="match status" value="1"/>
</dbReference>
<keyword evidence="2" id="KW-0472">Membrane</keyword>
<dbReference type="RefSeq" id="WP_120627217.1">
    <property type="nucleotide sequence ID" value="NZ_RAWG01000143.1"/>
</dbReference>
<feature type="transmembrane region" description="Helical" evidence="2">
    <location>
        <begin position="209"/>
        <end position="234"/>
    </location>
</feature>
<dbReference type="SUPFAM" id="SSF48452">
    <property type="entry name" value="TPR-like"/>
    <property type="match status" value="1"/>
</dbReference>
<feature type="compositionally biased region" description="Pro residues" evidence="1">
    <location>
        <begin position="1"/>
        <end position="16"/>
    </location>
</feature>
<dbReference type="Gene3D" id="1.25.40.10">
    <property type="entry name" value="Tetratricopeptide repeat domain"/>
    <property type="match status" value="1"/>
</dbReference>
<feature type="compositionally biased region" description="Low complexity" evidence="1">
    <location>
        <begin position="269"/>
        <end position="283"/>
    </location>
</feature>
<accession>A0A3A8NFR2</accession>
<dbReference type="InterPro" id="IPR000253">
    <property type="entry name" value="FHA_dom"/>
</dbReference>
<reference evidence="5" key="1">
    <citation type="submission" date="2018-09" db="EMBL/GenBank/DDBJ databases">
        <authorList>
            <person name="Livingstone P.G."/>
            <person name="Whitworth D.E."/>
        </authorList>
    </citation>
    <scope>NUCLEOTIDE SEQUENCE [LARGE SCALE GENOMIC DNA]</scope>
    <source>
        <strain evidence="5">CA040B</strain>
    </source>
</reference>
<keyword evidence="2" id="KW-1133">Transmembrane helix</keyword>
<feature type="compositionally biased region" description="Basic and acidic residues" evidence="1">
    <location>
        <begin position="63"/>
        <end position="74"/>
    </location>
</feature>
<organism evidence="4 5">
    <name type="scientific">Corallococcus sicarius</name>
    <dbReference type="NCBI Taxonomy" id="2316726"/>
    <lineage>
        <taxon>Bacteria</taxon>
        <taxon>Pseudomonadati</taxon>
        <taxon>Myxococcota</taxon>
        <taxon>Myxococcia</taxon>
        <taxon>Myxococcales</taxon>
        <taxon>Cystobacterineae</taxon>
        <taxon>Myxococcaceae</taxon>
        <taxon>Corallococcus</taxon>
    </lineage>
</organism>
<dbReference type="SUPFAM" id="SSF49879">
    <property type="entry name" value="SMAD/FHA domain"/>
    <property type="match status" value="1"/>
</dbReference>
<name>A0A3A8NFR2_9BACT</name>